<dbReference type="OrthoDB" id="9025737at2"/>
<organism evidence="1 2">
    <name type="scientific">Caballeronia mineralivorans PML1(12)</name>
    <dbReference type="NCBI Taxonomy" id="908627"/>
    <lineage>
        <taxon>Bacteria</taxon>
        <taxon>Pseudomonadati</taxon>
        <taxon>Pseudomonadota</taxon>
        <taxon>Betaproteobacteria</taxon>
        <taxon>Burkholderiales</taxon>
        <taxon>Burkholderiaceae</taxon>
        <taxon>Caballeronia</taxon>
    </lineage>
</organism>
<protein>
    <submittedName>
        <fullName evidence="1">Uncharacterized protein</fullName>
    </submittedName>
</protein>
<dbReference type="PATRIC" id="fig|908627.4.peg.4314"/>
<gene>
    <name evidence="1" type="ORF">EOS_19270</name>
</gene>
<proteinExistence type="predicted"/>
<accession>A0A0J1FXJ3</accession>
<comment type="caution">
    <text evidence="1">The sequence shown here is derived from an EMBL/GenBank/DDBJ whole genome shotgun (WGS) entry which is preliminary data.</text>
</comment>
<reference evidence="1 2" key="1">
    <citation type="journal article" date="2015" name="Genome Announc.">
        <title>Draft Genome Sequence of Burkholderia sp. Strain PML1(12), an Ectomycorrhizosphere-Inhabiting Bacterium with Effective Mineral-Weathering Ability.</title>
        <authorList>
            <person name="Uroz S."/>
            <person name="Oger P."/>
        </authorList>
    </citation>
    <scope>NUCLEOTIDE SEQUENCE [LARGE SCALE GENOMIC DNA]</scope>
    <source>
        <strain evidence="2">PML1(12)</strain>
    </source>
</reference>
<dbReference type="Proteomes" id="UP000035963">
    <property type="component" value="Unassembled WGS sequence"/>
</dbReference>
<evidence type="ECO:0000313" key="1">
    <source>
        <dbReference type="EMBL" id="KLU24663.1"/>
    </source>
</evidence>
<evidence type="ECO:0000313" key="2">
    <source>
        <dbReference type="Proteomes" id="UP000035963"/>
    </source>
</evidence>
<sequence>MDFSTTGEIACKVRINPIMLVSGHGVSSRAIRYRGKHTLRAILGFLDSQREVRALVFSHSSDGEMLWVDVQTGELRSFEEWRFEAA</sequence>
<keyword evidence="2" id="KW-1185">Reference proteome</keyword>
<dbReference type="EMBL" id="AEJF01000121">
    <property type="protein sequence ID" value="KLU24663.1"/>
    <property type="molecule type" value="Genomic_DNA"/>
</dbReference>
<dbReference type="RefSeq" id="WP_047848270.1">
    <property type="nucleotide sequence ID" value="NZ_AEJF01000121.1"/>
</dbReference>
<name>A0A0J1FXJ3_9BURK</name>
<dbReference type="AlphaFoldDB" id="A0A0J1FXJ3"/>